<dbReference type="SUPFAM" id="SSF46689">
    <property type="entry name" value="Homeodomain-like"/>
    <property type="match status" value="1"/>
</dbReference>
<dbReference type="InterPro" id="IPR009057">
    <property type="entry name" value="Homeodomain-like_sf"/>
</dbReference>
<comment type="subcellular location">
    <subcellularLocation>
        <location evidence="1 3">Nucleus</location>
    </subcellularLocation>
</comment>
<name>A0A7J0G1G1_9ERIC</name>
<evidence type="ECO:0000256" key="3">
    <source>
        <dbReference type="PROSITE-ProRule" id="PRU00108"/>
    </source>
</evidence>
<comment type="caution">
    <text evidence="6">The sequence shown here is derived from an EMBL/GenBank/DDBJ whole genome shotgun (WGS) entry which is preliminary data.</text>
</comment>
<dbReference type="PANTHER" id="PTHR33400">
    <property type="entry name" value="ZINC FINGER CCCH DOMAIN-CONTAINING PROTEIN 6-RELATED"/>
    <property type="match status" value="1"/>
</dbReference>
<feature type="region of interest" description="Disordered" evidence="4">
    <location>
        <begin position="819"/>
        <end position="858"/>
    </location>
</feature>
<accession>A0A7J0G1G1</accession>
<feature type="compositionally biased region" description="Basic residues" evidence="4">
    <location>
        <begin position="59"/>
        <end position="72"/>
    </location>
</feature>
<feature type="region of interest" description="Disordered" evidence="4">
    <location>
        <begin position="554"/>
        <end position="573"/>
    </location>
</feature>
<keyword evidence="7" id="KW-1185">Reference proteome</keyword>
<dbReference type="GO" id="GO:0003677">
    <property type="term" value="F:DNA binding"/>
    <property type="evidence" value="ECO:0007669"/>
    <property type="project" value="UniProtKB-UniRule"/>
</dbReference>
<dbReference type="EMBL" id="BJWL01000017">
    <property type="protein sequence ID" value="GFZ04613.1"/>
    <property type="molecule type" value="Genomic_DNA"/>
</dbReference>
<keyword evidence="3 6" id="KW-0371">Homeobox</keyword>
<feature type="compositionally biased region" description="Polar residues" evidence="4">
    <location>
        <begin position="519"/>
        <end position="534"/>
    </location>
</feature>
<feature type="compositionally biased region" description="Low complexity" evidence="4">
    <location>
        <begin position="822"/>
        <end position="836"/>
    </location>
</feature>
<keyword evidence="3" id="KW-0539">Nucleus</keyword>
<evidence type="ECO:0000313" key="6">
    <source>
        <dbReference type="EMBL" id="GFZ04613.1"/>
    </source>
</evidence>
<feature type="compositionally biased region" description="Polar residues" evidence="4">
    <location>
        <begin position="559"/>
        <end position="569"/>
    </location>
</feature>
<feature type="compositionally biased region" description="Basic and acidic residues" evidence="4">
    <location>
        <begin position="1066"/>
        <end position="1081"/>
    </location>
</feature>
<organism evidence="6 7">
    <name type="scientific">Actinidia rufa</name>
    <dbReference type="NCBI Taxonomy" id="165716"/>
    <lineage>
        <taxon>Eukaryota</taxon>
        <taxon>Viridiplantae</taxon>
        <taxon>Streptophyta</taxon>
        <taxon>Embryophyta</taxon>
        <taxon>Tracheophyta</taxon>
        <taxon>Spermatophyta</taxon>
        <taxon>Magnoliopsida</taxon>
        <taxon>eudicotyledons</taxon>
        <taxon>Gunneridae</taxon>
        <taxon>Pentapetalae</taxon>
        <taxon>asterids</taxon>
        <taxon>Ericales</taxon>
        <taxon>Actinidiaceae</taxon>
        <taxon>Actinidia</taxon>
    </lineage>
</organism>
<dbReference type="AlphaFoldDB" id="A0A7J0G1G1"/>
<feature type="region of interest" description="Disordered" evidence="4">
    <location>
        <begin position="1"/>
        <end position="24"/>
    </location>
</feature>
<proteinExistence type="predicted"/>
<dbReference type="InterPro" id="IPR035441">
    <property type="entry name" value="TFIIS/LEDGF_dom_sf"/>
</dbReference>
<feature type="compositionally biased region" description="Polar residues" evidence="4">
    <location>
        <begin position="845"/>
        <end position="858"/>
    </location>
</feature>
<feature type="domain" description="Homeobox" evidence="5">
    <location>
        <begin position="87"/>
        <end position="147"/>
    </location>
</feature>
<feature type="compositionally biased region" description="Pro residues" evidence="4">
    <location>
        <begin position="965"/>
        <end position="981"/>
    </location>
</feature>
<dbReference type="OrthoDB" id="1920276at2759"/>
<evidence type="ECO:0000256" key="2">
    <source>
        <dbReference type="ARBA" id="ARBA00023125"/>
    </source>
</evidence>
<feature type="DNA-binding region" description="Homeobox" evidence="3">
    <location>
        <begin position="89"/>
        <end position="148"/>
    </location>
</feature>
<dbReference type="GO" id="GO:0005634">
    <property type="term" value="C:nucleus"/>
    <property type="evidence" value="ECO:0007669"/>
    <property type="project" value="UniProtKB-SubCell"/>
</dbReference>
<feature type="region of interest" description="Disordered" evidence="4">
    <location>
        <begin position="50"/>
        <end position="76"/>
    </location>
</feature>
<dbReference type="PROSITE" id="PS50071">
    <property type="entry name" value="HOMEOBOX_2"/>
    <property type="match status" value="1"/>
</dbReference>
<dbReference type="InterPro" id="IPR001356">
    <property type="entry name" value="HD"/>
</dbReference>
<evidence type="ECO:0000256" key="1">
    <source>
        <dbReference type="ARBA" id="ARBA00004123"/>
    </source>
</evidence>
<evidence type="ECO:0000259" key="5">
    <source>
        <dbReference type="PROSITE" id="PS50071"/>
    </source>
</evidence>
<reference evidence="6 7" key="1">
    <citation type="submission" date="2019-07" db="EMBL/GenBank/DDBJ databases">
        <title>De Novo Assembly of kiwifruit Actinidia rufa.</title>
        <authorList>
            <person name="Sugita-Konishi S."/>
            <person name="Sato K."/>
            <person name="Mori E."/>
            <person name="Abe Y."/>
            <person name="Kisaki G."/>
            <person name="Hamano K."/>
            <person name="Suezawa K."/>
            <person name="Otani M."/>
            <person name="Fukuda T."/>
            <person name="Manabe T."/>
            <person name="Gomi K."/>
            <person name="Tabuchi M."/>
            <person name="Akimitsu K."/>
            <person name="Kataoka I."/>
        </authorList>
    </citation>
    <scope>NUCLEOTIDE SEQUENCE [LARGE SCALE GENOMIC DNA]</scope>
    <source>
        <strain evidence="7">cv. Fuchu</strain>
    </source>
</reference>
<evidence type="ECO:0000256" key="4">
    <source>
        <dbReference type="SAM" id="MobiDB-lite"/>
    </source>
</evidence>
<feature type="region of interest" description="Disordered" evidence="4">
    <location>
        <begin position="965"/>
        <end position="989"/>
    </location>
</feature>
<feature type="region of interest" description="Disordered" evidence="4">
    <location>
        <begin position="890"/>
        <end position="914"/>
    </location>
</feature>
<dbReference type="GO" id="GO:0010228">
    <property type="term" value="P:vegetative to reproductive phase transition of meristem"/>
    <property type="evidence" value="ECO:0007669"/>
    <property type="project" value="TreeGrafter"/>
</dbReference>
<feature type="region of interest" description="Disordered" evidence="4">
    <location>
        <begin position="703"/>
        <end position="723"/>
    </location>
</feature>
<feature type="compositionally biased region" description="Basic and acidic residues" evidence="4">
    <location>
        <begin position="1039"/>
        <end position="1048"/>
    </location>
</feature>
<feature type="region of interest" description="Disordered" evidence="4">
    <location>
        <begin position="1033"/>
        <end position="1081"/>
    </location>
</feature>
<feature type="region of interest" description="Disordered" evidence="4">
    <location>
        <begin position="510"/>
        <end position="537"/>
    </location>
</feature>
<dbReference type="PANTHER" id="PTHR33400:SF6">
    <property type="entry name" value="HOMEOBOX PROTEIN LUMINIDEPENDENS"/>
    <property type="match status" value="1"/>
</dbReference>
<protein>
    <submittedName>
        <fullName evidence="6">Homeodomain-like superfamily protein</fullName>
    </submittedName>
</protein>
<dbReference type="Proteomes" id="UP000585474">
    <property type="component" value="Unassembled WGS sequence"/>
</dbReference>
<dbReference type="SUPFAM" id="SSF47676">
    <property type="entry name" value="Conserved domain common to transcription factors TFIIS, elongin A, CRSP70"/>
    <property type="match status" value="1"/>
</dbReference>
<evidence type="ECO:0000313" key="7">
    <source>
        <dbReference type="Proteomes" id="UP000585474"/>
    </source>
</evidence>
<dbReference type="SMART" id="SM00389">
    <property type="entry name" value="HOX"/>
    <property type="match status" value="1"/>
</dbReference>
<dbReference type="Gene3D" id="1.10.10.60">
    <property type="entry name" value="Homeodomain-like"/>
    <property type="match status" value="1"/>
</dbReference>
<sequence>MRRLVRSLVLGSEDSDTGAENGGLEGEPIGAGCLRIETFVSGLVGLAAGASSQPDRSSSQHRFHAMPTHRRQSPLSQEMAAGALSIKIGKRPRDLLNPKAVKYMQSVFSIKDAISKKESREISALFGVTVTQVREFFTGQRTRVRKFVRLSRDRTLRSNASKEALMNTDPSMPSGLVQDGVPMNTDPSMPSGLVQDGVPMNTDPSMPSGLVQNGVPMNTDPAMSSGLVQNGVPMNTVPAMPTGLMQDVVPMNTDPTIPIYPVPLNCVGPSSSGGGPSCSTQEETLPGLDESNRHFVDNIFSLMRKEETFSGQVKLMEWILQIQNFSVLYWFLTEGGVMILATWLSQAASEEQTSVLNVILKVLCHLPLHKALPVHMSAILQSVNSLRFYRTSDISNRARILLSRWSKLFARSQAMKKPSAVKSSTDAQNEMLLKQSISEIMGDESWHSRMDVSEDAHARSFEVTENFRKLEPLQPLKLLPASACDSSKKLLRGVSSSLIETRERRKVLLVEQPGPKSAGRSQQVARSVTPSQERPLSADDIQKAKMRAQFMQSKYGKTGASSGEGNQGKTEGPTKFFPPLARTLFSASKAHVRPRVEERKDPVILPSQVSIQQEAPCGNKTNLDTNEPLWNKCKRVQIPWRIPAEIRIHDAWRVGTGENSKEVEVQRNRIRREKETFYRTSQEIPSDPKEPWDREMEYDDTLTPEIPTEQLPDGDGGETAVSPRENEISAVALPAPAESTSAQSSNGSMPEPDLELLAVLLNNPELVFALTSGQGCGNLSSEETVKLLDMIKANGVVAGSQLQSSSVSTGLGGRNAEENVQVSLPSPTPSSDPVTSGWRPEISRNPFSRQSATANRETVSISEAAVSNLVRPDPINTMAQQTQVSFPTTSHRATPHASYSVHQSAAASPPNVRIPPTSEVGLNTKNILLRSTPPPNLAAMQAETSVYVKPAPISIMINTPGRPPLAFPSQPPPVQQHPPPHSWRTNQNNYNAFVGDRNEYVGGGSEYESWSPDHSPVRPTEYMPGWNHLEPRMNMGYNHRSEPDDHRSRPPPPPPPRGNSSSGYRDYNRHGNRRYRDDWRR</sequence>
<keyword evidence="2 3" id="KW-0238">DNA-binding</keyword>
<gene>
    <name evidence="6" type="ORF">Acr_17g0001850</name>
</gene>